<dbReference type="Pfam" id="PF02636">
    <property type="entry name" value="Methyltransf_28"/>
    <property type="match status" value="1"/>
</dbReference>
<dbReference type="GO" id="GO:0032259">
    <property type="term" value="P:methylation"/>
    <property type="evidence" value="ECO:0007669"/>
    <property type="project" value="UniProtKB-KW"/>
</dbReference>
<comment type="caution">
    <text evidence="3">The sequence shown here is derived from an EMBL/GenBank/DDBJ whole genome shotgun (WGS) entry which is preliminary data.</text>
</comment>
<dbReference type="Proteomes" id="UP001549320">
    <property type="component" value="Unassembled WGS sequence"/>
</dbReference>
<keyword evidence="4" id="KW-1185">Reference proteome</keyword>
<dbReference type="SUPFAM" id="SSF53335">
    <property type="entry name" value="S-adenosyl-L-methionine-dependent methyltransferases"/>
    <property type="match status" value="1"/>
</dbReference>
<evidence type="ECO:0000313" key="4">
    <source>
        <dbReference type="Proteomes" id="UP001549320"/>
    </source>
</evidence>
<dbReference type="EMBL" id="JBEPSH010000010">
    <property type="protein sequence ID" value="MET4579535.1"/>
    <property type="molecule type" value="Genomic_DNA"/>
</dbReference>
<dbReference type="GO" id="GO:0008168">
    <property type="term" value="F:methyltransferase activity"/>
    <property type="evidence" value="ECO:0007669"/>
    <property type="project" value="UniProtKB-KW"/>
</dbReference>
<evidence type="ECO:0000256" key="2">
    <source>
        <dbReference type="ARBA" id="ARBA00022679"/>
    </source>
</evidence>
<proteinExistence type="predicted"/>
<protein>
    <submittedName>
        <fullName evidence="3">SAM-dependent MidA family methyltransferase</fullName>
    </submittedName>
</protein>
<dbReference type="Gene3D" id="3.40.50.12710">
    <property type="match status" value="1"/>
</dbReference>
<dbReference type="PANTHER" id="PTHR12049">
    <property type="entry name" value="PROTEIN ARGININE METHYLTRANSFERASE NDUFAF7, MITOCHONDRIAL"/>
    <property type="match status" value="1"/>
</dbReference>
<name>A0ABV2QES0_9BURK</name>
<dbReference type="InterPro" id="IPR038375">
    <property type="entry name" value="NDUFAF7_sf"/>
</dbReference>
<evidence type="ECO:0000313" key="3">
    <source>
        <dbReference type="EMBL" id="MET4579535.1"/>
    </source>
</evidence>
<dbReference type="PANTHER" id="PTHR12049:SF7">
    <property type="entry name" value="PROTEIN ARGININE METHYLTRANSFERASE NDUFAF7, MITOCHONDRIAL"/>
    <property type="match status" value="1"/>
</dbReference>
<accession>A0ABV2QES0</accession>
<keyword evidence="1 3" id="KW-0489">Methyltransferase</keyword>
<dbReference type="InterPro" id="IPR003788">
    <property type="entry name" value="NDUFAF7"/>
</dbReference>
<sequence>MQSEAISLASPLQTRVEKVIAASGGWIGFDHFMQLALYEPGLGYYANTTPKFGAMPSSGSDFITAPELSPLFGKTLAIQVEQALDATRSDDIWEFGAGSGALAAQLLGSLSARVKRYHIVDVSGTLRRRQQTALAQWAEQVQWHDSLPAAINGVVVGNEVLDAMPVQLLARIDGVWHERGVAVHGHALAWADRPTDLRPPLDIEGEHDVVTEIHPQARAFIATLAACMRAGNGGAAFFLDYGFPEAEYFHPQRTGGTMVCHRAHQVDDNPLIDLGLKDITAHVDFTGIAMAAQDAGLSVLGYTSQGRFLLNCGIGELMQASSLPERATAMKLVAEHEMGELFKVIGFSTSENWTARGFAEGDRTHRL</sequence>
<organism evidence="3 4">
    <name type="scientific">Ottowia thiooxydans</name>
    <dbReference type="NCBI Taxonomy" id="219182"/>
    <lineage>
        <taxon>Bacteria</taxon>
        <taxon>Pseudomonadati</taxon>
        <taxon>Pseudomonadota</taxon>
        <taxon>Betaproteobacteria</taxon>
        <taxon>Burkholderiales</taxon>
        <taxon>Comamonadaceae</taxon>
        <taxon>Ottowia</taxon>
    </lineage>
</organism>
<keyword evidence="2" id="KW-0808">Transferase</keyword>
<dbReference type="InterPro" id="IPR029063">
    <property type="entry name" value="SAM-dependent_MTases_sf"/>
</dbReference>
<reference evidence="3 4" key="1">
    <citation type="submission" date="2024-06" db="EMBL/GenBank/DDBJ databases">
        <title>Sorghum-associated microbial communities from plants grown in Nebraska, USA.</title>
        <authorList>
            <person name="Schachtman D."/>
        </authorList>
    </citation>
    <scope>NUCLEOTIDE SEQUENCE [LARGE SCALE GENOMIC DNA]</scope>
    <source>
        <strain evidence="3 4">2709</strain>
    </source>
</reference>
<evidence type="ECO:0000256" key="1">
    <source>
        <dbReference type="ARBA" id="ARBA00022603"/>
    </source>
</evidence>
<gene>
    <name evidence="3" type="ORF">ABIE13_004672</name>
</gene>